<accession>A0A2M6WKC0</accession>
<gene>
    <name evidence="1" type="ORF">COU06_01215</name>
</gene>
<evidence type="ECO:0008006" key="3">
    <source>
        <dbReference type="Google" id="ProtNLM"/>
    </source>
</evidence>
<reference evidence="2" key="1">
    <citation type="submission" date="2017-09" db="EMBL/GenBank/DDBJ databases">
        <title>Depth-based differentiation of microbial function through sediment-hosted aquifers and enrichment of novel symbionts in the deep terrestrial subsurface.</title>
        <authorList>
            <person name="Probst A.J."/>
            <person name="Ladd B."/>
            <person name="Jarett J.K."/>
            <person name="Geller-Mcgrath D.E."/>
            <person name="Sieber C.M.K."/>
            <person name="Emerson J.B."/>
            <person name="Anantharaman K."/>
            <person name="Thomas B.C."/>
            <person name="Malmstrom R."/>
            <person name="Stieglmeier M."/>
            <person name="Klingl A."/>
            <person name="Woyke T."/>
            <person name="Ryan C.M."/>
            <person name="Banfield J.F."/>
        </authorList>
    </citation>
    <scope>NUCLEOTIDE SEQUENCE [LARGE SCALE GENOMIC DNA]</scope>
</reference>
<organism evidence="1 2">
    <name type="scientific">Candidatus Harrisonbacteria bacterium CG10_big_fil_rev_8_21_14_0_10_38_8</name>
    <dbReference type="NCBI Taxonomy" id="1974582"/>
    <lineage>
        <taxon>Bacteria</taxon>
        <taxon>Candidatus Harrisoniibacteriota</taxon>
    </lineage>
</organism>
<dbReference type="AlphaFoldDB" id="A0A2M6WKC0"/>
<sequence>MKSRLILILTFLLVVGFGYYLVRPYISPSAKVKEEVVISNDNLIKISEERVLDYWINEIDRSLFYISETGVIYKLLPNSLEAEEIYDFKTRDLSLVKENSTGTRAALRVDNQWLVFGSENYERFFLPEDIASLDWSSDDSLVFYKKKRVGNSGGVFSFSLVTGKVSKISDFTSLDSDIFWVEDERLVFTSKPSSATTGLIQELLLDSGEVLTS</sequence>
<evidence type="ECO:0000313" key="1">
    <source>
        <dbReference type="EMBL" id="PIT93219.1"/>
    </source>
</evidence>
<name>A0A2M6WKC0_9BACT</name>
<comment type="caution">
    <text evidence="1">The sequence shown here is derived from an EMBL/GenBank/DDBJ whole genome shotgun (WGS) entry which is preliminary data.</text>
</comment>
<proteinExistence type="predicted"/>
<evidence type="ECO:0000313" key="2">
    <source>
        <dbReference type="Proteomes" id="UP000229112"/>
    </source>
</evidence>
<dbReference type="Proteomes" id="UP000229112">
    <property type="component" value="Unassembled WGS sequence"/>
</dbReference>
<feature type="non-terminal residue" evidence="1">
    <location>
        <position position="213"/>
    </location>
</feature>
<dbReference type="EMBL" id="PFAY01000009">
    <property type="protein sequence ID" value="PIT93219.1"/>
    <property type="molecule type" value="Genomic_DNA"/>
</dbReference>
<dbReference type="SUPFAM" id="SSF82171">
    <property type="entry name" value="DPP6 N-terminal domain-like"/>
    <property type="match status" value="1"/>
</dbReference>
<protein>
    <recommendedName>
        <fullName evidence="3">Dipeptidylpeptidase IV N-terminal domain-containing protein</fullName>
    </recommendedName>
</protein>